<dbReference type="InterPro" id="IPR000971">
    <property type="entry name" value="Globin"/>
</dbReference>
<keyword evidence="3" id="KW-0408">Iron</keyword>
<dbReference type="WBParaSite" id="mrna-Wban_04915">
    <property type="protein sequence ID" value="mrna-Wban_04915"/>
    <property type="gene ID" value="Wban_04915"/>
</dbReference>
<dbReference type="InterPro" id="IPR012292">
    <property type="entry name" value="Globin/Proto"/>
</dbReference>
<evidence type="ECO:0000256" key="1">
    <source>
        <dbReference type="ARBA" id="ARBA00022617"/>
    </source>
</evidence>
<dbReference type="InterPro" id="IPR044399">
    <property type="entry name" value="Mb-like_M"/>
</dbReference>
<feature type="region of interest" description="Disordered" evidence="4">
    <location>
        <begin position="223"/>
        <end position="250"/>
    </location>
</feature>
<dbReference type="GO" id="GO:0046872">
    <property type="term" value="F:metal ion binding"/>
    <property type="evidence" value="ECO:0007669"/>
    <property type="project" value="UniProtKB-KW"/>
</dbReference>
<dbReference type="InterPro" id="IPR050532">
    <property type="entry name" value="Globin-like_OT"/>
</dbReference>
<dbReference type="PANTHER" id="PTHR46458">
    <property type="entry name" value="BLR2807 PROTEIN"/>
    <property type="match status" value="1"/>
</dbReference>
<name>A0AAF5PSE7_WUCBA</name>
<organism evidence="6 7">
    <name type="scientific">Wuchereria bancrofti</name>
    <dbReference type="NCBI Taxonomy" id="6293"/>
    <lineage>
        <taxon>Eukaryota</taxon>
        <taxon>Metazoa</taxon>
        <taxon>Ecdysozoa</taxon>
        <taxon>Nematoda</taxon>
        <taxon>Chromadorea</taxon>
        <taxon>Rhabditida</taxon>
        <taxon>Spirurina</taxon>
        <taxon>Spiruromorpha</taxon>
        <taxon>Filarioidea</taxon>
        <taxon>Onchocercidae</taxon>
        <taxon>Wuchereria</taxon>
    </lineage>
</organism>
<dbReference type="Gene3D" id="1.10.490.10">
    <property type="entry name" value="Globins"/>
    <property type="match status" value="1"/>
</dbReference>
<dbReference type="InterPro" id="IPR009050">
    <property type="entry name" value="Globin-like_sf"/>
</dbReference>
<evidence type="ECO:0000256" key="3">
    <source>
        <dbReference type="ARBA" id="ARBA00023004"/>
    </source>
</evidence>
<protein>
    <recommendedName>
        <fullName evidence="5">Globin domain-containing protein</fullName>
    </recommendedName>
</protein>
<reference evidence="6" key="2">
    <citation type="journal article" date="2016" name="Mol. Ecol.">
        <title>Population genomics of the filarial nematode parasite Wuchereria bancrofti from mosquitoes.</title>
        <authorList>
            <person name="Small S.T."/>
            <person name="Reimer L.J."/>
            <person name="Tisch D.J."/>
            <person name="King C.L."/>
            <person name="Christensen B.M."/>
            <person name="Siba P.M."/>
            <person name="Kazura J.W."/>
            <person name="Serre D."/>
            <person name="Zimmerman P.A."/>
        </authorList>
    </citation>
    <scope>NUCLEOTIDE SEQUENCE</scope>
    <source>
        <strain evidence="6">pt0022</strain>
    </source>
</reference>
<proteinExistence type="predicted"/>
<evidence type="ECO:0000259" key="5">
    <source>
        <dbReference type="PROSITE" id="PS01033"/>
    </source>
</evidence>
<dbReference type="PANTHER" id="PTHR46458:SF8">
    <property type="entry name" value="GLOBIN-LIKE PROTEIN 6"/>
    <property type="match status" value="1"/>
</dbReference>
<feature type="region of interest" description="Disordered" evidence="4">
    <location>
        <begin position="1"/>
        <end position="30"/>
    </location>
</feature>
<evidence type="ECO:0000313" key="7">
    <source>
        <dbReference type="WBParaSite" id="mrna-Wban_04915"/>
    </source>
</evidence>
<dbReference type="GO" id="GO:0020037">
    <property type="term" value="F:heme binding"/>
    <property type="evidence" value="ECO:0007669"/>
    <property type="project" value="InterPro"/>
</dbReference>
<evidence type="ECO:0000256" key="2">
    <source>
        <dbReference type="ARBA" id="ARBA00022723"/>
    </source>
</evidence>
<feature type="compositionally biased region" description="Polar residues" evidence="4">
    <location>
        <begin position="1"/>
        <end position="11"/>
    </location>
</feature>
<keyword evidence="2" id="KW-0479">Metal-binding</keyword>
<reference evidence="6" key="1">
    <citation type="submission" date="2015-03" db="EMBL/GenBank/DDBJ databases">
        <title>Wuchereria bancrofti Genome Sequencing Papua New Guinea Strain.</title>
        <authorList>
            <person name="Small S.T."/>
            <person name="Serre D."/>
            <person name="Zimmerman P.A."/>
        </authorList>
    </citation>
    <scope>NUCLEOTIDE SEQUENCE [LARGE SCALE GENOMIC DNA]</scope>
    <source>
        <strain evidence="6">pt0022</strain>
    </source>
</reference>
<sequence>MGNRNAKNTIKNSSNSSNNSLKQEKHNQTKQIPLLRSISTCPYFSTNDNVIDDEKENKSKWLICSTSHRSLPYAPSSNSTVSSISTETIPSVIAASNSTICSYDDSVQIISKLARRSYTLDCSDIRRIRNSCRIFDGKIPDLMDNRSVIDFQQQKTKEFPLQSDNEMPILKMQMENPVALLIPKTMNKRKSLSASWLIDEKKDSMQQISKSFNNDSLMERHNHRQRGKLNHSRSSLHTCSQSETLSSRDLMRNRSSSLNLTATQLLLVRKTWAHARNQGALEPALSIFRNSFYKCGEIRSLIMDGSKNIGYERLKKHAKSFTDIMDRLITGLEAKEIVIEELRKAGRAHLCLLRDNCNKFDNKSNTQLIGCPFRLIHFDHFASAMIERTLEWGEKKDRNKTTQTGWTKIVLFIVEQLREGYQDAIREERRERQKKTTESSLKVKYDKCHIRQ</sequence>
<dbReference type="GO" id="GO:0019825">
    <property type="term" value="F:oxygen binding"/>
    <property type="evidence" value="ECO:0007669"/>
    <property type="project" value="InterPro"/>
</dbReference>
<feature type="compositionally biased region" description="Polar residues" evidence="4">
    <location>
        <begin position="232"/>
        <end position="250"/>
    </location>
</feature>
<dbReference type="PROSITE" id="PS01033">
    <property type="entry name" value="GLOBIN"/>
    <property type="match status" value="1"/>
</dbReference>
<dbReference type="SUPFAM" id="SSF46458">
    <property type="entry name" value="Globin-like"/>
    <property type="match status" value="1"/>
</dbReference>
<evidence type="ECO:0000313" key="6">
    <source>
        <dbReference type="Proteomes" id="UP000093561"/>
    </source>
</evidence>
<dbReference type="AlphaFoldDB" id="A0AAF5PSE7"/>
<reference evidence="7" key="3">
    <citation type="submission" date="2024-02" db="UniProtKB">
        <authorList>
            <consortium name="WormBaseParasite"/>
        </authorList>
    </citation>
    <scope>IDENTIFICATION</scope>
    <source>
        <strain evidence="7">pt0022</strain>
    </source>
</reference>
<dbReference type="CDD" id="cd01040">
    <property type="entry name" value="Mb-like"/>
    <property type="match status" value="1"/>
</dbReference>
<accession>A0AAF5PSE7</accession>
<evidence type="ECO:0000256" key="4">
    <source>
        <dbReference type="SAM" id="MobiDB-lite"/>
    </source>
</evidence>
<keyword evidence="1" id="KW-0349">Heme</keyword>
<feature type="domain" description="Globin" evidence="5">
    <location>
        <begin position="259"/>
        <end position="422"/>
    </location>
</feature>
<dbReference type="Proteomes" id="UP000093561">
    <property type="component" value="Unassembled WGS sequence"/>
</dbReference>